<evidence type="ECO:0000313" key="2">
    <source>
        <dbReference type="EMBL" id="CAD7405500.1"/>
    </source>
</evidence>
<proteinExistence type="predicted"/>
<protein>
    <submittedName>
        <fullName evidence="2">Uncharacterized protein</fullName>
    </submittedName>
</protein>
<reference evidence="2" key="1">
    <citation type="submission" date="2020-11" db="EMBL/GenBank/DDBJ databases">
        <authorList>
            <person name="Tran Van P."/>
        </authorList>
    </citation>
    <scope>NUCLEOTIDE SEQUENCE</scope>
</reference>
<accession>A0A7R9H1M0</accession>
<sequence>MHLDLLADETSNCRSKSICYDNFQYYLQLKRFYSILFYDFIGPYYRYRKYPLAKESSKPNVLDILDSTIGRKFRVLTSPPSPWIERWPWFPPAEPELGGRGSNIISLVRRWFCFNRVKGVMTRVSEETPTPCPGGGTAPTGQRGSMDGRGAKSSPRHGGRGEKSMWSKWREFPEVTEVFWFLSHTQANLPDTTFISSKGT</sequence>
<dbReference type="AlphaFoldDB" id="A0A7R9H1M0"/>
<feature type="region of interest" description="Disordered" evidence="1">
    <location>
        <begin position="125"/>
        <end position="165"/>
    </location>
</feature>
<organism evidence="2">
    <name type="scientific">Timema poppense</name>
    <name type="common">Walking stick</name>
    <dbReference type="NCBI Taxonomy" id="170557"/>
    <lineage>
        <taxon>Eukaryota</taxon>
        <taxon>Metazoa</taxon>
        <taxon>Ecdysozoa</taxon>
        <taxon>Arthropoda</taxon>
        <taxon>Hexapoda</taxon>
        <taxon>Insecta</taxon>
        <taxon>Pterygota</taxon>
        <taxon>Neoptera</taxon>
        <taxon>Polyneoptera</taxon>
        <taxon>Phasmatodea</taxon>
        <taxon>Timematodea</taxon>
        <taxon>Timematoidea</taxon>
        <taxon>Timematidae</taxon>
        <taxon>Timema</taxon>
    </lineage>
</organism>
<dbReference type="EMBL" id="OD002550">
    <property type="protein sequence ID" value="CAD7405500.1"/>
    <property type="molecule type" value="Genomic_DNA"/>
</dbReference>
<evidence type="ECO:0000256" key="1">
    <source>
        <dbReference type="SAM" id="MobiDB-lite"/>
    </source>
</evidence>
<gene>
    <name evidence="2" type="ORF">TPSB3V08_LOCUS5023</name>
</gene>
<name>A0A7R9H1M0_TIMPO</name>